<evidence type="ECO:0000256" key="1">
    <source>
        <dbReference type="SAM" id="Coils"/>
    </source>
</evidence>
<gene>
    <name evidence="2" type="ORF">MSAN_01765800</name>
</gene>
<dbReference type="Proteomes" id="UP000623467">
    <property type="component" value="Unassembled WGS sequence"/>
</dbReference>
<feature type="coiled-coil region" evidence="1">
    <location>
        <begin position="4"/>
        <end position="38"/>
    </location>
</feature>
<keyword evidence="1" id="KW-0175">Coiled coil</keyword>
<name>A0A8H7CS24_9AGAR</name>
<evidence type="ECO:0000313" key="2">
    <source>
        <dbReference type="EMBL" id="KAF7348130.1"/>
    </source>
</evidence>
<comment type="caution">
    <text evidence="2">The sequence shown here is derived from an EMBL/GenBank/DDBJ whole genome shotgun (WGS) entry which is preliminary data.</text>
</comment>
<accession>A0A8H7CS24</accession>
<evidence type="ECO:0000313" key="3">
    <source>
        <dbReference type="Proteomes" id="UP000623467"/>
    </source>
</evidence>
<dbReference type="EMBL" id="JACAZH010000017">
    <property type="protein sequence ID" value="KAF7348130.1"/>
    <property type="molecule type" value="Genomic_DNA"/>
</dbReference>
<keyword evidence="3" id="KW-1185">Reference proteome</keyword>
<dbReference type="AlphaFoldDB" id="A0A8H7CS24"/>
<proteinExistence type="predicted"/>
<protein>
    <submittedName>
        <fullName evidence="2">F-box domain-containing protein</fullName>
    </submittedName>
</protein>
<sequence length="205" mass="22929">MSSIITIQNRIEELSSAIERQKQILRDLEISRSDARRELNAARDPMGRLPVEISSDIFMRSLPDYYSHPITPSFYDAPVLFLRICHLWSEIALATPSLWAEICFDFDHDSGPNATDSKNRLARWIARAGTFPLNLSLGGHLASGVDIIQQYAHRMPTLDLRPSSLKGLGQISFSSLLALRISGYTSPKNPPLRLHRHIAGGATPR</sequence>
<reference evidence="2" key="1">
    <citation type="submission" date="2020-05" db="EMBL/GenBank/DDBJ databases">
        <title>Mycena genomes resolve the evolution of fungal bioluminescence.</title>
        <authorList>
            <person name="Tsai I.J."/>
        </authorList>
    </citation>
    <scope>NUCLEOTIDE SEQUENCE</scope>
    <source>
        <strain evidence="2">160909Yilan</strain>
    </source>
</reference>
<organism evidence="2 3">
    <name type="scientific">Mycena sanguinolenta</name>
    <dbReference type="NCBI Taxonomy" id="230812"/>
    <lineage>
        <taxon>Eukaryota</taxon>
        <taxon>Fungi</taxon>
        <taxon>Dikarya</taxon>
        <taxon>Basidiomycota</taxon>
        <taxon>Agaricomycotina</taxon>
        <taxon>Agaricomycetes</taxon>
        <taxon>Agaricomycetidae</taxon>
        <taxon>Agaricales</taxon>
        <taxon>Marasmiineae</taxon>
        <taxon>Mycenaceae</taxon>
        <taxon>Mycena</taxon>
    </lineage>
</organism>
<dbReference type="OrthoDB" id="3016965at2759"/>